<organism evidence="4">
    <name type="scientific">Hemiselmis andersenii</name>
    <name type="common">Cryptophyte alga</name>
    <dbReference type="NCBI Taxonomy" id="464988"/>
    <lineage>
        <taxon>Eukaryota</taxon>
        <taxon>Cryptophyceae</taxon>
        <taxon>Cryptomonadales</taxon>
        <taxon>Hemiselmidaceae</taxon>
        <taxon>Hemiselmis</taxon>
    </lineage>
</organism>
<dbReference type="PANTHER" id="PTHR23150:SF26">
    <property type="entry name" value="GENERIC METHYLTRANSFERASE"/>
    <property type="match status" value="1"/>
</dbReference>
<dbReference type="SUPFAM" id="SSF56436">
    <property type="entry name" value="C-type lectin-like"/>
    <property type="match status" value="1"/>
</dbReference>
<dbReference type="InterPro" id="IPR005532">
    <property type="entry name" value="SUMF_dom"/>
</dbReference>
<name>A0A6U2J051_HEMAN</name>
<dbReference type="InterPro" id="IPR042095">
    <property type="entry name" value="SUMF_sf"/>
</dbReference>
<dbReference type="Gene3D" id="3.90.1580.10">
    <property type="entry name" value="paralog of FGE (formylglycine-generating enzyme)"/>
    <property type="match status" value="1"/>
</dbReference>
<sequence>MAAKTIDSGAFRNPNRDLYVNLMGTKKQAEGEQKKAFSYPRDPSWWTGPGPVVGACPGMLEDGTITSIPFPDITAEGTRQGVLDYFKNTWTLTEVLFSGLLGEDTFTRTPWHQLRHPMMFYFGHVGVVYVNKLRVAGFLKDGIDDRFEQIMETGVDEMSWDDLSKNEMEWPPLQDVVGYRKKVYDAVCSCIMEGDWSFPIKTTDPAWAIVMGTEHERIHLETSSVLIRELPAHLVTKPKEWPTAHPSCFSSPEKRAENAFLPVKGGTVNLGKPLDFPSFGWDNEYGSRTVEVESFHASKHLITNGEFLDFVKSGGYTQRDYWTEAGWQWRRFRNVLFPTFWVPDGPVGLHQYKLRLIFEIVSLPLSWPVDCNAHEAAAYCNWKSSMDRPAHPYRLISECEHNLIRHSATTDLSKGRLRDFTLKYPGSEMSTGSNGDNNYNTQLAFGSSSPVDALPPSDKGFFDTFGNVWQWTSDDFNPLDGFEVSPLYLDFSTPCFDGLHTIILGGSFVSTSDLCSPFSRFHFRPHFHQHAGFRMAYGPSNPAKILPKQGTNGASVSNSDSQPQQQAVVNQAMTSHYGLRLDVVPWENGPQGANFVTTIADLLTAKAKKNGVPLTRALDLGCAVGGSTFQLALSFPEVVGIDASPSMVDAANEIKREGQRTYLRLDEDGVLTEIVANVDNMVERTRVSFFVDDATSISPAVYGVFDCILLANALEGMSNPAAALERVSALTSPGGMVVVTCCNAWYHSTTPRAQWLGGFEDGSGGEGSKTVQGIQAALGGSFELVEKCDVPRLQRIHARGYSWEVVEATVWRKRA</sequence>
<feature type="compositionally biased region" description="Polar residues" evidence="1">
    <location>
        <begin position="549"/>
        <end position="564"/>
    </location>
</feature>
<dbReference type="Pfam" id="PF03781">
    <property type="entry name" value="FGE-sulfatase"/>
    <property type="match status" value="1"/>
</dbReference>
<protein>
    <submittedName>
        <fullName evidence="4">Uncharacterized protein</fullName>
    </submittedName>
</protein>
<dbReference type="InterPro" id="IPR029063">
    <property type="entry name" value="SAM-dependent_MTases_sf"/>
</dbReference>
<feature type="region of interest" description="Disordered" evidence="1">
    <location>
        <begin position="544"/>
        <end position="564"/>
    </location>
</feature>
<dbReference type="AlphaFoldDB" id="A0A6U2J051"/>
<dbReference type="GO" id="GO:0120147">
    <property type="term" value="F:formylglycine-generating oxidase activity"/>
    <property type="evidence" value="ECO:0007669"/>
    <property type="project" value="TreeGrafter"/>
</dbReference>
<dbReference type="EMBL" id="HBFK01026951">
    <property type="protein sequence ID" value="CAD8749894.1"/>
    <property type="molecule type" value="Transcribed_RNA"/>
</dbReference>
<evidence type="ECO:0000256" key="1">
    <source>
        <dbReference type="SAM" id="MobiDB-lite"/>
    </source>
</evidence>
<dbReference type="Pfam" id="PF08242">
    <property type="entry name" value="Methyltransf_12"/>
    <property type="match status" value="1"/>
</dbReference>
<gene>
    <name evidence="4" type="ORF">HAND1043_LOCUS16398</name>
</gene>
<dbReference type="NCBIfam" id="TIGR04344">
    <property type="entry name" value="ovoA_Nterm"/>
    <property type="match status" value="1"/>
</dbReference>
<feature type="domain" description="Methyltransferase type 12" evidence="3">
    <location>
        <begin position="618"/>
        <end position="737"/>
    </location>
</feature>
<reference evidence="4" key="1">
    <citation type="submission" date="2021-01" db="EMBL/GenBank/DDBJ databases">
        <authorList>
            <person name="Corre E."/>
            <person name="Pelletier E."/>
            <person name="Niang G."/>
            <person name="Scheremetjew M."/>
            <person name="Finn R."/>
            <person name="Kale V."/>
            <person name="Holt S."/>
            <person name="Cochrane G."/>
            <person name="Meng A."/>
            <person name="Brown T."/>
            <person name="Cohen L."/>
        </authorList>
    </citation>
    <scope>NUCLEOTIDE SEQUENCE</scope>
    <source>
        <strain evidence="4">CCMP441</strain>
    </source>
</reference>
<accession>A0A6U2J051</accession>
<feature type="domain" description="Sulfatase-modifying factor enzyme-like" evidence="2">
    <location>
        <begin position="259"/>
        <end position="536"/>
    </location>
</feature>
<dbReference type="PANTHER" id="PTHR23150">
    <property type="entry name" value="SULFATASE MODIFYING FACTOR 1, 2"/>
    <property type="match status" value="1"/>
</dbReference>
<dbReference type="InterPro" id="IPR013217">
    <property type="entry name" value="Methyltransf_12"/>
</dbReference>
<proteinExistence type="predicted"/>
<evidence type="ECO:0000313" key="4">
    <source>
        <dbReference type="EMBL" id="CAD8749894.1"/>
    </source>
</evidence>
<dbReference type="SUPFAM" id="SSF53335">
    <property type="entry name" value="S-adenosyl-L-methionine-dependent methyltransferases"/>
    <property type="match status" value="1"/>
</dbReference>
<dbReference type="InterPro" id="IPR051043">
    <property type="entry name" value="Sulfatase_Mod_Factor_Kinase"/>
</dbReference>
<dbReference type="Gene3D" id="3.40.50.150">
    <property type="entry name" value="Vaccinia Virus protein VP39"/>
    <property type="match status" value="1"/>
</dbReference>
<dbReference type="InterPro" id="IPR016187">
    <property type="entry name" value="CTDL_fold"/>
</dbReference>
<dbReference type="CDD" id="cd02440">
    <property type="entry name" value="AdoMet_MTases"/>
    <property type="match status" value="1"/>
</dbReference>
<evidence type="ECO:0000259" key="3">
    <source>
        <dbReference type="Pfam" id="PF08242"/>
    </source>
</evidence>
<evidence type="ECO:0000259" key="2">
    <source>
        <dbReference type="Pfam" id="PF03781"/>
    </source>
</evidence>
<dbReference type="InterPro" id="IPR027577">
    <property type="entry name" value="OvoA_Nterm"/>
</dbReference>